<protein>
    <submittedName>
        <fullName evidence="1">Uncharacterized protein</fullName>
    </submittedName>
</protein>
<dbReference type="InterPro" id="IPR012882">
    <property type="entry name" value="Fmp46"/>
</dbReference>
<dbReference type="InterPro" id="IPR036249">
    <property type="entry name" value="Thioredoxin-like_sf"/>
</dbReference>
<name>A0A4P6XQB4_9ASCO</name>
<evidence type="ECO:0000313" key="2">
    <source>
        <dbReference type="Proteomes" id="UP000292447"/>
    </source>
</evidence>
<dbReference type="AlphaFoldDB" id="A0A4P6XQB4"/>
<sequence>MLRFARLITGSASPTLTIFHNSNSRLSHHLLERLAIHDSRYLLDVRTNKLPLYETYSFIHEECMNVHPQNNRSFERVFPALLASSSHLFCNVEVMTKSKVKQFVPDLELVDKASYLDKIALHSASEVSPFVVDWANKLVAVDDQGLDTIMQNYYSCGMQKSSKVHLPAESDSIHIASASGANSGTNPPFNSSIGPLQVACGKLFAHSAGAAATVNATRFMVHPHIAEFADLY</sequence>
<dbReference type="Pfam" id="PF07955">
    <property type="entry name" value="DUF1687"/>
    <property type="match status" value="1"/>
</dbReference>
<organism evidence="1 2">
    <name type="scientific">Metschnikowia aff. pulcherrima</name>
    <dbReference type="NCBI Taxonomy" id="2163413"/>
    <lineage>
        <taxon>Eukaryota</taxon>
        <taxon>Fungi</taxon>
        <taxon>Dikarya</taxon>
        <taxon>Ascomycota</taxon>
        <taxon>Saccharomycotina</taxon>
        <taxon>Pichiomycetes</taxon>
        <taxon>Metschnikowiaceae</taxon>
        <taxon>Metschnikowia</taxon>
    </lineage>
</organism>
<proteinExistence type="predicted"/>
<gene>
    <name evidence="1" type="primary">MPUL0D07930</name>
    <name evidence="1" type="ORF">METSCH_D07930</name>
</gene>
<evidence type="ECO:0000313" key="1">
    <source>
        <dbReference type="EMBL" id="QBM89712.1"/>
    </source>
</evidence>
<dbReference type="SUPFAM" id="SSF52833">
    <property type="entry name" value="Thioredoxin-like"/>
    <property type="match status" value="1"/>
</dbReference>
<accession>A0A4P6XQB4</accession>
<dbReference type="EMBL" id="CP034459">
    <property type="protein sequence ID" value="QBM89712.1"/>
    <property type="molecule type" value="Genomic_DNA"/>
</dbReference>
<dbReference type="Proteomes" id="UP000292447">
    <property type="component" value="Chromosome IV"/>
</dbReference>
<keyword evidence="2" id="KW-1185">Reference proteome</keyword>
<reference evidence="2" key="1">
    <citation type="submission" date="2019-03" db="EMBL/GenBank/DDBJ databases">
        <title>Snf2 controls pulcherriminic acid biosynthesis and connects pigmentation and antifungal activity of the yeast Metschnikowia pulcherrima.</title>
        <authorList>
            <person name="Gore-Lloyd D."/>
            <person name="Sumann I."/>
            <person name="Brachmann A.O."/>
            <person name="Schneeberger K."/>
            <person name="Ortiz-Merino R.A."/>
            <person name="Moreno-Beltran M."/>
            <person name="Schlaefli M."/>
            <person name="Kirner P."/>
            <person name="Santos Kron A."/>
            <person name="Wolfe K.H."/>
            <person name="Piel J."/>
            <person name="Ahrens C.H."/>
            <person name="Henk D."/>
            <person name="Freimoser F.M."/>
        </authorList>
    </citation>
    <scope>NUCLEOTIDE SEQUENCE [LARGE SCALE GENOMIC DNA]</scope>
    <source>
        <strain evidence="2">APC 1.2</strain>
    </source>
</reference>
<dbReference type="Gene3D" id="3.40.30.10">
    <property type="entry name" value="Glutaredoxin"/>
    <property type="match status" value="1"/>
</dbReference>